<evidence type="ECO:0000313" key="2">
    <source>
        <dbReference type="EMBL" id="KAK8054605.1"/>
    </source>
</evidence>
<dbReference type="RefSeq" id="XP_066713251.1">
    <property type="nucleotide sequence ID" value="XM_066861081.1"/>
</dbReference>
<dbReference type="GeneID" id="92094144"/>
<organism evidence="2 3">
    <name type="scientific">Apiospora phragmitis</name>
    <dbReference type="NCBI Taxonomy" id="2905665"/>
    <lineage>
        <taxon>Eukaryota</taxon>
        <taxon>Fungi</taxon>
        <taxon>Dikarya</taxon>
        <taxon>Ascomycota</taxon>
        <taxon>Pezizomycotina</taxon>
        <taxon>Sordariomycetes</taxon>
        <taxon>Xylariomycetidae</taxon>
        <taxon>Amphisphaeriales</taxon>
        <taxon>Apiosporaceae</taxon>
        <taxon>Apiospora</taxon>
    </lineage>
</organism>
<protein>
    <submittedName>
        <fullName evidence="2">Uncharacterized protein</fullName>
    </submittedName>
</protein>
<feature type="region of interest" description="Disordered" evidence="1">
    <location>
        <begin position="40"/>
        <end position="59"/>
    </location>
</feature>
<feature type="compositionally biased region" description="Polar residues" evidence="1">
    <location>
        <begin position="1"/>
        <end position="13"/>
    </location>
</feature>
<dbReference type="Proteomes" id="UP001480595">
    <property type="component" value="Unassembled WGS sequence"/>
</dbReference>
<name>A0ABR1U935_9PEZI</name>
<comment type="caution">
    <text evidence="2">The sequence shown here is derived from an EMBL/GenBank/DDBJ whole genome shotgun (WGS) entry which is preliminary data.</text>
</comment>
<sequence length="154" mass="17153">MAPTGSLQPQGQLPNAGHNEALHESHQPHHPYYEPQVELQHQQLKGQSKPGGLHDAENFSTSPELHLACQDLPPNAHLVADFLSHFNTPSSQEESKVFTLYPAEFKALEANNFCQHLLDTKAHTYDYIPSLYRLTIIMSPPEAAHDETAAKVID</sequence>
<evidence type="ECO:0000313" key="3">
    <source>
        <dbReference type="Proteomes" id="UP001480595"/>
    </source>
</evidence>
<evidence type="ECO:0000256" key="1">
    <source>
        <dbReference type="SAM" id="MobiDB-lite"/>
    </source>
</evidence>
<reference evidence="2 3" key="1">
    <citation type="submission" date="2023-01" db="EMBL/GenBank/DDBJ databases">
        <title>Analysis of 21 Apiospora genomes using comparative genomics revels a genus with tremendous synthesis potential of carbohydrate active enzymes and secondary metabolites.</title>
        <authorList>
            <person name="Sorensen T."/>
        </authorList>
    </citation>
    <scope>NUCLEOTIDE SEQUENCE [LARGE SCALE GENOMIC DNA]</scope>
    <source>
        <strain evidence="2 3">CBS 135458</strain>
    </source>
</reference>
<keyword evidence="3" id="KW-1185">Reference proteome</keyword>
<proteinExistence type="predicted"/>
<accession>A0ABR1U935</accession>
<dbReference type="EMBL" id="JAQQWL010000010">
    <property type="protein sequence ID" value="KAK8054605.1"/>
    <property type="molecule type" value="Genomic_DNA"/>
</dbReference>
<gene>
    <name evidence="2" type="ORF">PG994_009672</name>
</gene>
<feature type="region of interest" description="Disordered" evidence="1">
    <location>
        <begin position="1"/>
        <end position="28"/>
    </location>
</feature>